<dbReference type="EMBL" id="CABFNB010000103">
    <property type="protein sequence ID" value="VTZ62266.1"/>
    <property type="molecule type" value="Genomic_DNA"/>
</dbReference>
<evidence type="ECO:0000256" key="7">
    <source>
        <dbReference type="SAM" id="Coils"/>
    </source>
</evidence>
<dbReference type="CDD" id="cd12797">
    <property type="entry name" value="M23_peptidase"/>
    <property type="match status" value="1"/>
</dbReference>
<proteinExistence type="predicted"/>
<dbReference type="InterPro" id="IPR050570">
    <property type="entry name" value="Cell_wall_metabolism_enzyme"/>
</dbReference>
<sequence length="484" mass="52602">MDLRDWMRPPTNRADLISYARRIGRGIAVASLLLSMIGPAAAQNAPADVSADAPAGRNAAGQTPPDPAADLAVRRDSTASELEALSRTITLSRERSQSLEKTIAEIDKNNEALRDALVSSAAKRQELERKIVDGEKKLGDLRVKEDVVRRSLRARRGLLAEVLAALQRMGRNPPPAILVTPEDALGSVRSAILLGAVVPEIREQTESLVADLKALADIRVGIAREREELTAAMTARLEEERRMSMLVAEKEKLRQRNAADLAAEQRKAEELALQATNLEGLIASIENEISSVREAAAAARAEEEERRRMSEAEREAARELARSAVPDKNRIAPAYVFSELRERLVYPVAGSLVRRFGDADGTGHSLQGIMLETNADALVTTPADGWIVYAGSFRSYGQMIILNAGDGYHIVLAGMENVTVRPGQFVVAGEPVATMGAKRVASAAALALESDRPTLYIEFRKDGKPVDSRPWWTAAEVGRARNDT</sequence>
<comment type="cofactor">
    <cofactor evidence="1">
        <name>Zn(2+)</name>
        <dbReference type="ChEBI" id="CHEBI:29105"/>
    </cofactor>
</comment>
<feature type="coiled-coil region" evidence="7">
    <location>
        <begin position="96"/>
        <end position="144"/>
    </location>
</feature>
<name>A0A508WYL6_9HYPH</name>
<feature type="signal peptide" evidence="9">
    <location>
        <begin position="1"/>
        <end position="42"/>
    </location>
</feature>
<feature type="chain" id="PRO_5021255036" evidence="9">
    <location>
        <begin position="43"/>
        <end position="484"/>
    </location>
</feature>
<dbReference type="PANTHER" id="PTHR21666">
    <property type="entry name" value="PEPTIDASE-RELATED"/>
    <property type="match status" value="1"/>
</dbReference>
<dbReference type="GO" id="GO:0046872">
    <property type="term" value="F:metal ion binding"/>
    <property type="evidence" value="ECO:0007669"/>
    <property type="project" value="UniProtKB-KW"/>
</dbReference>
<keyword evidence="3" id="KW-0479">Metal-binding</keyword>
<evidence type="ECO:0000256" key="3">
    <source>
        <dbReference type="ARBA" id="ARBA00022723"/>
    </source>
</evidence>
<evidence type="ECO:0000256" key="6">
    <source>
        <dbReference type="ARBA" id="ARBA00023049"/>
    </source>
</evidence>
<keyword evidence="2" id="KW-0645">Protease</keyword>
<evidence type="ECO:0000256" key="5">
    <source>
        <dbReference type="ARBA" id="ARBA00022833"/>
    </source>
</evidence>
<dbReference type="Pfam" id="PF01551">
    <property type="entry name" value="Peptidase_M23"/>
    <property type="match status" value="1"/>
</dbReference>
<organism evidence="11">
    <name type="scientific">Sinorhizobium medicae</name>
    <dbReference type="NCBI Taxonomy" id="110321"/>
    <lineage>
        <taxon>Bacteria</taxon>
        <taxon>Pseudomonadati</taxon>
        <taxon>Pseudomonadota</taxon>
        <taxon>Alphaproteobacteria</taxon>
        <taxon>Hyphomicrobiales</taxon>
        <taxon>Rhizobiaceae</taxon>
        <taxon>Sinorhizobium/Ensifer group</taxon>
        <taxon>Sinorhizobium</taxon>
    </lineage>
</organism>
<keyword evidence="9" id="KW-0732">Signal</keyword>
<dbReference type="InterPro" id="IPR011055">
    <property type="entry name" value="Dup_hybrid_motif"/>
</dbReference>
<keyword evidence="6" id="KW-0482">Metalloprotease</keyword>
<dbReference type="Proteomes" id="UP000507954">
    <property type="component" value="Unassembled WGS sequence"/>
</dbReference>
<accession>A0A508WYL6</accession>
<evidence type="ECO:0000256" key="2">
    <source>
        <dbReference type="ARBA" id="ARBA00022670"/>
    </source>
</evidence>
<evidence type="ECO:0000313" key="11">
    <source>
        <dbReference type="EMBL" id="VTZ62266.1"/>
    </source>
</evidence>
<dbReference type="SUPFAM" id="SSF51261">
    <property type="entry name" value="Duplicated hybrid motif"/>
    <property type="match status" value="1"/>
</dbReference>
<feature type="domain" description="M23ase beta-sheet core" evidence="10">
    <location>
        <begin position="367"/>
        <end position="467"/>
    </location>
</feature>
<evidence type="ECO:0000256" key="9">
    <source>
        <dbReference type="SAM" id="SignalP"/>
    </source>
</evidence>
<reference evidence="11" key="1">
    <citation type="submission" date="2019-06" db="EMBL/GenBank/DDBJ databases">
        <authorList>
            <person name="Le Quere A."/>
            <person name="Colella S."/>
        </authorList>
    </citation>
    <scope>NUCLEOTIDE SEQUENCE</scope>
    <source>
        <strain evidence="11">EmedicaeMD41</strain>
    </source>
</reference>
<evidence type="ECO:0000256" key="4">
    <source>
        <dbReference type="ARBA" id="ARBA00022801"/>
    </source>
</evidence>
<keyword evidence="5" id="KW-0862">Zinc</keyword>
<dbReference type="Gene3D" id="6.10.250.3150">
    <property type="match status" value="1"/>
</dbReference>
<evidence type="ECO:0000256" key="8">
    <source>
        <dbReference type="SAM" id="MobiDB-lite"/>
    </source>
</evidence>
<feature type="coiled-coil region" evidence="7">
    <location>
        <begin position="236"/>
        <end position="322"/>
    </location>
</feature>
<dbReference type="Gene3D" id="2.70.70.10">
    <property type="entry name" value="Glucose Permease (Domain IIA)"/>
    <property type="match status" value="1"/>
</dbReference>
<dbReference type="GO" id="GO:0004222">
    <property type="term" value="F:metalloendopeptidase activity"/>
    <property type="evidence" value="ECO:0007669"/>
    <property type="project" value="TreeGrafter"/>
</dbReference>
<feature type="region of interest" description="Disordered" evidence="8">
    <location>
        <begin position="48"/>
        <end position="69"/>
    </location>
</feature>
<keyword evidence="7" id="KW-0175">Coiled coil</keyword>
<protein>
    <submittedName>
        <fullName evidence="11">Peptidase M23B</fullName>
    </submittedName>
</protein>
<dbReference type="InterPro" id="IPR016047">
    <property type="entry name" value="M23ase_b-sheet_dom"/>
</dbReference>
<keyword evidence="4" id="KW-0378">Hydrolase</keyword>
<dbReference type="AlphaFoldDB" id="A0A508WYL6"/>
<gene>
    <name evidence="11" type="ORF">EMEDMD4_370130</name>
</gene>
<evidence type="ECO:0000259" key="10">
    <source>
        <dbReference type="Pfam" id="PF01551"/>
    </source>
</evidence>
<dbReference type="PANTHER" id="PTHR21666:SF288">
    <property type="entry name" value="CELL DIVISION PROTEIN YTFB"/>
    <property type="match status" value="1"/>
</dbReference>
<evidence type="ECO:0000256" key="1">
    <source>
        <dbReference type="ARBA" id="ARBA00001947"/>
    </source>
</evidence>
<dbReference type="GO" id="GO:0006508">
    <property type="term" value="P:proteolysis"/>
    <property type="evidence" value="ECO:0007669"/>
    <property type="project" value="UniProtKB-KW"/>
</dbReference>